<feature type="transmembrane region" description="Helical" evidence="1">
    <location>
        <begin position="205"/>
        <end position="227"/>
    </location>
</feature>
<name>A0A420WLE8_9PROT</name>
<protein>
    <submittedName>
        <fullName evidence="2">Putative iron-regulated membrane protein</fullName>
    </submittedName>
</protein>
<dbReference type="Pfam" id="PF03929">
    <property type="entry name" value="PepSY_TM"/>
    <property type="match status" value="1"/>
</dbReference>
<keyword evidence="1" id="KW-0812">Transmembrane</keyword>
<sequence length="442" mass="48468">MDMPINPQIRIDPKEKGPISLVKRALSAHAALGLAIAAVLYIIVLSGTVSVFKEDIHLIEQRGEPFVTDLTPAAAQSAAIEAMQMEPDSAHLYIHMPTPEQPRAIAQTDNVETYINSKGQMSDRIAHPWSIFLIDLHYYLHLPKSFGMIIVAIFGVFLFAMSITGLLAHPNIFKEAFTFRRSKSEQLKQVDLHNRLSVWTAPFHITNSLTGAMIGLAVLSAAAIAPLKYNGDTGAVFAPVFGAEPEVDMTKAPMANIEKALDYMAANHPDRPPLYVILHDPNTKGQYLQIMAEHKDRLIYAEKYNFDGNGNFIDTVGSADGTLGQQFADSVYRIHFGAFGGLPVKIAFGIFGLCLMFIITAGLKIYFLKRIQKGRAAPRLQGAWQGLVWGAPLLLGMTFLASRFIPVTQSHLAALFWGGLVLFILAGAVKSALEMKDNPQTP</sequence>
<dbReference type="InParanoid" id="A0A420WLE8"/>
<evidence type="ECO:0000256" key="1">
    <source>
        <dbReference type="SAM" id="Phobius"/>
    </source>
</evidence>
<feature type="transmembrane region" description="Helical" evidence="1">
    <location>
        <begin position="146"/>
        <end position="168"/>
    </location>
</feature>
<feature type="transmembrane region" description="Helical" evidence="1">
    <location>
        <begin position="411"/>
        <end position="429"/>
    </location>
</feature>
<gene>
    <name evidence="2" type="ORF">DES40_1178</name>
</gene>
<feature type="transmembrane region" description="Helical" evidence="1">
    <location>
        <begin position="21"/>
        <end position="44"/>
    </location>
</feature>
<evidence type="ECO:0000313" key="3">
    <source>
        <dbReference type="Proteomes" id="UP000282211"/>
    </source>
</evidence>
<dbReference type="PANTHER" id="PTHR34219">
    <property type="entry name" value="IRON-REGULATED INNER MEMBRANE PROTEIN-RELATED"/>
    <property type="match status" value="1"/>
</dbReference>
<dbReference type="AlphaFoldDB" id="A0A420WLE8"/>
<keyword evidence="1" id="KW-1133">Transmembrane helix</keyword>
<keyword evidence="3" id="KW-1185">Reference proteome</keyword>
<accession>A0A420WLE8</accession>
<feature type="transmembrane region" description="Helical" evidence="1">
    <location>
        <begin position="387"/>
        <end position="405"/>
    </location>
</feature>
<feature type="transmembrane region" description="Helical" evidence="1">
    <location>
        <begin position="346"/>
        <end position="367"/>
    </location>
</feature>
<dbReference type="Proteomes" id="UP000282211">
    <property type="component" value="Unassembled WGS sequence"/>
</dbReference>
<proteinExistence type="predicted"/>
<dbReference type="EMBL" id="RBII01000001">
    <property type="protein sequence ID" value="RKQ71847.1"/>
    <property type="molecule type" value="Genomic_DNA"/>
</dbReference>
<dbReference type="OrthoDB" id="9776609at2"/>
<keyword evidence="1" id="KW-0472">Membrane</keyword>
<organism evidence="2 3">
    <name type="scientific">Litorimonas taeanensis</name>
    <dbReference type="NCBI Taxonomy" id="568099"/>
    <lineage>
        <taxon>Bacteria</taxon>
        <taxon>Pseudomonadati</taxon>
        <taxon>Pseudomonadota</taxon>
        <taxon>Alphaproteobacteria</taxon>
        <taxon>Maricaulales</taxon>
        <taxon>Robiginitomaculaceae</taxon>
    </lineage>
</organism>
<dbReference type="PANTHER" id="PTHR34219:SF3">
    <property type="entry name" value="BLL7967 PROTEIN"/>
    <property type="match status" value="1"/>
</dbReference>
<reference evidence="2 3" key="1">
    <citation type="submission" date="2018-10" db="EMBL/GenBank/DDBJ databases">
        <title>Genomic Encyclopedia of Type Strains, Phase IV (KMG-IV): sequencing the most valuable type-strain genomes for metagenomic binning, comparative biology and taxonomic classification.</title>
        <authorList>
            <person name="Goeker M."/>
        </authorList>
    </citation>
    <scope>NUCLEOTIDE SEQUENCE [LARGE SCALE GENOMIC DNA]</scope>
    <source>
        <strain evidence="2 3">DSM 22008</strain>
    </source>
</reference>
<comment type="caution">
    <text evidence="2">The sequence shown here is derived from an EMBL/GenBank/DDBJ whole genome shotgun (WGS) entry which is preliminary data.</text>
</comment>
<dbReference type="InterPro" id="IPR005625">
    <property type="entry name" value="PepSY-ass_TM"/>
</dbReference>
<evidence type="ECO:0000313" key="2">
    <source>
        <dbReference type="EMBL" id="RKQ71847.1"/>
    </source>
</evidence>